<evidence type="ECO:0000313" key="3">
    <source>
        <dbReference type="EMBL" id="RVW32165.1"/>
    </source>
</evidence>
<dbReference type="Pfam" id="PF07714">
    <property type="entry name" value="PK_Tyr_Ser-Thr"/>
    <property type="match status" value="1"/>
</dbReference>
<dbReference type="InterPro" id="IPR017441">
    <property type="entry name" value="Protein_kinase_ATP_BS"/>
</dbReference>
<dbReference type="InterPro" id="IPR053293">
    <property type="entry name" value="OCM_Kinase"/>
</dbReference>
<dbReference type="AlphaFoldDB" id="A0A438HIR6"/>
<dbReference type="InterPro" id="IPR001245">
    <property type="entry name" value="Ser-Thr/Tyr_kinase_cat_dom"/>
</dbReference>
<dbReference type="SUPFAM" id="SSF56112">
    <property type="entry name" value="Protein kinase-like (PK-like)"/>
    <property type="match status" value="1"/>
</dbReference>
<proteinExistence type="predicted"/>
<dbReference type="GO" id="GO:0005524">
    <property type="term" value="F:ATP binding"/>
    <property type="evidence" value="ECO:0007669"/>
    <property type="project" value="UniProtKB-UniRule"/>
</dbReference>
<dbReference type="CDD" id="cd14014">
    <property type="entry name" value="STKc_PknB_like"/>
    <property type="match status" value="1"/>
</dbReference>
<dbReference type="PROSITE" id="PS50011">
    <property type="entry name" value="PROTEIN_KINASE_DOM"/>
    <property type="match status" value="1"/>
</dbReference>
<sequence length="321" mass="35984">MAEKIGAAPPPASFEYELFEGDPDHLRTVAATSTQLSPWIDPASLKLKHRIGRGLFGDVWLATHHQSADDYDEYHEVAVKMLHTIREDHMQMFLDKFAGIFLKCRQLKGVCWLHGISIKTGKVILHNEEVVQVCIAMKFYEGSVGDRMAHLKGGKLPLSDVLRYGIELAKGVMELHSAGVLVLNLKPSNFLLNEHDQVVLGDMGIPYLLLGIPLPNPDMVLRLGSPNYMAPEQWEPEVRGPISCETDTWGFGCSIVEMLTGVQPWCGRSIEEIYQSVVIKQEKPLIPSGLPPEVENVLNGCFEYDLRNRPLMVDILQAFER</sequence>
<dbReference type="PROSITE" id="PS00107">
    <property type="entry name" value="PROTEIN_KINASE_ATP"/>
    <property type="match status" value="1"/>
</dbReference>
<dbReference type="GO" id="GO:0004672">
    <property type="term" value="F:protein kinase activity"/>
    <property type="evidence" value="ECO:0007669"/>
    <property type="project" value="InterPro"/>
</dbReference>
<dbReference type="InterPro" id="IPR011009">
    <property type="entry name" value="Kinase-like_dom_sf"/>
</dbReference>
<gene>
    <name evidence="4" type="primary">KEG_6</name>
    <name evidence="3" type="synonym">KEG_3</name>
    <name evidence="4" type="ORF">CK203_040697</name>
    <name evidence="3" type="ORF">CK203_080108</name>
</gene>
<evidence type="ECO:0000313" key="4">
    <source>
        <dbReference type="EMBL" id="RVW84375.1"/>
    </source>
</evidence>
<evidence type="ECO:0000313" key="5">
    <source>
        <dbReference type="Proteomes" id="UP000288805"/>
    </source>
</evidence>
<dbReference type="PANTHER" id="PTHR47209:SF10">
    <property type="entry name" value="E3 UBIQUITIN-PROTEIN LIGASE KEG-LIKE"/>
    <property type="match status" value="1"/>
</dbReference>
<keyword evidence="1" id="KW-0547">Nucleotide-binding</keyword>
<dbReference type="EMBL" id="QGNW01000216">
    <property type="protein sequence ID" value="RVW84375.1"/>
    <property type="molecule type" value="Genomic_DNA"/>
</dbReference>
<feature type="domain" description="Protein kinase" evidence="2">
    <location>
        <begin position="45"/>
        <end position="321"/>
    </location>
</feature>
<dbReference type="PANTHER" id="PTHR47209">
    <property type="entry name" value="OS06G0639500 PROTEIN"/>
    <property type="match status" value="1"/>
</dbReference>
<evidence type="ECO:0000259" key="2">
    <source>
        <dbReference type="PROSITE" id="PS50011"/>
    </source>
</evidence>
<feature type="binding site" evidence="1">
    <location>
        <position position="80"/>
    </location>
    <ligand>
        <name>ATP</name>
        <dbReference type="ChEBI" id="CHEBI:30616"/>
    </ligand>
</feature>
<dbReference type="EMBL" id="QGNW01001725">
    <property type="protein sequence ID" value="RVW32165.1"/>
    <property type="molecule type" value="Genomic_DNA"/>
</dbReference>
<organism evidence="4 5">
    <name type="scientific">Vitis vinifera</name>
    <name type="common">Grape</name>
    <dbReference type="NCBI Taxonomy" id="29760"/>
    <lineage>
        <taxon>Eukaryota</taxon>
        <taxon>Viridiplantae</taxon>
        <taxon>Streptophyta</taxon>
        <taxon>Embryophyta</taxon>
        <taxon>Tracheophyta</taxon>
        <taxon>Spermatophyta</taxon>
        <taxon>Magnoliopsida</taxon>
        <taxon>eudicotyledons</taxon>
        <taxon>Gunneridae</taxon>
        <taxon>Pentapetalae</taxon>
        <taxon>rosids</taxon>
        <taxon>Vitales</taxon>
        <taxon>Vitaceae</taxon>
        <taxon>Viteae</taxon>
        <taxon>Vitis</taxon>
    </lineage>
</organism>
<accession>A0A438HIR6</accession>
<reference evidence="4 5" key="1">
    <citation type="journal article" date="2018" name="PLoS Genet.">
        <title>Population sequencing reveals clonal diversity and ancestral inbreeding in the grapevine cultivar Chardonnay.</title>
        <authorList>
            <person name="Roach M.J."/>
            <person name="Johnson D.L."/>
            <person name="Bohlmann J."/>
            <person name="van Vuuren H.J."/>
            <person name="Jones S.J."/>
            <person name="Pretorius I.S."/>
            <person name="Schmidt S.A."/>
            <person name="Borneman A.R."/>
        </authorList>
    </citation>
    <scope>NUCLEOTIDE SEQUENCE [LARGE SCALE GENOMIC DNA]</scope>
    <source>
        <strain evidence="5">cv. Chardonnay</strain>
        <strain evidence="4">I10V1</strain>
        <tissue evidence="4">Leaf</tissue>
    </source>
</reference>
<dbReference type="Gene3D" id="3.30.200.20">
    <property type="entry name" value="Phosphorylase Kinase, domain 1"/>
    <property type="match status" value="1"/>
</dbReference>
<name>A0A438HIR6_VITVI</name>
<comment type="caution">
    <text evidence="4">The sequence shown here is derived from an EMBL/GenBank/DDBJ whole genome shotgun (WGS) entry which is preliminary data.</text>
</comment>
<keyword evidence="1" id="KW-0067">ATP-binding</keyword>
<protein>
    <submittedName>
        <fullName evidence="4">E3 ubiquitin-protein ligase KEG</fullName>
    </submittedName>
</protein>
<dbReference type="Gene3D" id="1.10.510.10">
    <property type="entry name" value="Transferase(Phosphotransferase) domain 1"/>
    <property type="match status" value="1"/>
</dbReference>
<dbReference type="Proteomes" id="UP000288805">
    <property type="component" value="Unassembled WGS sequence"/>
</dbReference>
<evidence type="ECO:0000256" key="1">
    <source>
        <dbReference type="PROSITE-ProRule" id="PRU10141"/>
    </source>
</evidence>
<dbReference type="InterPro" id="IPR000719">
    <property type="entry name" value="Prot_kinase_dom"/>
</dbReference>